<dbReference type="InterPro" id="IPR015867">
    <property type="entry name" value="N-reg_PII/ATP_PRibTrfase_C"/>
</dbReference>
<organism evidence="2">
    <name type="scientific">Menopon gallinae</name>
    <name type="common">poultry shaft louse</name>
    <dbReference type="NCBI Taxonomy" id="328185"/>
    <lineage>
        <taxon>Eukaryota</taxon>
        <taxon>Metazoa</taxon>
        <taxon>Ecdysozoa</taxon>
        <taxon>Arthropoda</taxon>
        <taxon>Hexapoda</taxon>
        <taxon>Insecta</taxon>
        <taxon>Pterygota</taxon>
        <taxon>Neoptera</taxon>
        <taxon>Paraneoptera</taxon>
        <taxon>Psocodea</taxon>
        <taxon>Troctomorpha</taxon>
        <taxon>Phthiraptera</taxon>
        <taxon>Amblycera</taxon>
        <taxon>Menoponidae</taxon>
        <taxon>Menopon</taxon>
    </lineage>
</organism>
<dbReference type="PANTHER" id="PTHR23419:SF8">
    <property type="entry name" value="FI09726P"/>
    <property type="match status" value="1"/>
</dbReference>
<comment type="similarity">
    <text evidence="1">Belongs to the CutA family.</text>
</comment>
<dbReference type="Gene3D" id="3.30.70.120">
    <property type="match status" value="1"/>
</dbReference>
<dbReference type="Pfam" id="PF03091">
    <property type="entry name" value="CutA1"/>
    <property type="match status" value="1"/>
</dbReference>
<dbReference type="GO" id="GO:0005507">
    <property type="term" value="F:copper ion binding"/>
    <property type="evidence" value="ECO:0007669"/>
    <property type="project" value="TreeGrafter"/>
</dbReference>
<dbReference type="InterPro" id="IPR004323">
    <property type="entry name" value="Ion_tolerance_CutA"/>
</dbReference>
<accession>A0AAW2I2E1</accession>
<reference evidence="2" key="1">
    <citation type="journal article" date="2024" name="Gigascience">
        <title>Chromosome-level genome of the poultry shaft louse Menopon gallinae provides insight into the host-switching and adaptive evolution of parasitic lice.</title>
        <authorList>
            <person name="Xu Y."/>
            <person name="Ma L."/>
            <person name="Liu S."/>
            <person name="Liang Y."/>
            <person name="Liu Q."/>
            <person name="He Z."/>
            <person name="Tian L."/>
            <person name="Duan Y."/>
            <person name="Cai W."/>
            <person name="Li H."/>
            <person name="Song F."/>
        </authorList>
    </citation>
    <scope>NUCLEOTIDE SEQUENCE</scope>
    <source>
        <strain evidence="2">Cailab_2023a</strain>
    </source>
</reference>
<evidence type="ECO:0000313" key="2">
    <source>
        <dbReference type="EMBL" id="KAL0276515.1"/>
    </source>
</evidence>
<dbReference type="SUPFAM" id="SSF54913">
    <property type="entry name" value="GlnB-like"/>
    <property type="match status" value="1"/>
</dbReference>
<gene>
    <name evidence="2" type="ORF">PYX00_004074</name>
</gene>
<dbReference type="InterPro" id="IPR011322">
    <property type="entry name" value="N-reg_PII-like_a/b"/>
</dbReference>
<dbReference type="EMBL" id="JARGDH010000002">
    <property type="protein sequence ID" value="KAL0276515.1"/>
    <property type="molecule type" value="Genomic_DNA"/>
</dbReference>
<dbReference type="AlphaFoldDB" id="A0AAW2I2E1"/>
<evidence type="ECO:0000256" key="1">
    <source>
        <dbReference type="ARBA" id="ARBA00010169"/>
    </source>
</evidence>
<dbReference type="GO" id="GO:0010038">
    <property type="term" value="P:response to metal ion"/>
    <property type="evidence" value="ECO:0007669"/>
    <property type="project" value="InterPro"/>
</dbReference>
<proteinExistence type="inferred from homology"/>
<comment type="caution">
    <text evidence="2">The sequence shown here is derived from an EMBL/GenBank/DDBJ whole genome shotgun (WGS) entry which is preliminary data.</text>
</comment>
<dbReference type="PANTHER" id="PTHR23419">
    <property type="entry name" value="DIVALENT CATION TOLERANCE CUTA-RELATED"/>
    <property type="match status" value="1"/>
</dbReference>
<protein>
    <submittedName>
        <fullName evidence="2">Uncharacterized protein</fullName>
    </submittedName>
</protein>
<name>A0AAW2I2E1_9NEOP</name>
<sequence>MSCLSGTHSVAYVTVPSNEVAKKLAHGLVQNKLAACVNIIPQITSVYEWEGEINEDPELLLMIKTRTSLVEKLTDFVKANHPYKVCEVITLPIENGNESYLNWISAVLPEVNTTVSSGIKESTDRPQKVDT</sequence>